<reference evidence="1" key="2">
    <citation type="submission" date="2025-03" db="EMBL/GenBank/DDBJ databases">
        <authorList>
            <consortium name="ELIXIR-Norway"/>
            <consortium name="Elixir Norway"/>
        </authorList>
    </citation>
    <scope>NUCLEOTIDE SEQUENCE</scope>
</reference>
<accession>A0AC59ZD78</accession>
<organism evidence="1 2">
    <name type="scientific">Rangifer tarandus platyrhynchus</name>
    <name type="common">Svalbard reindeer</name>
    <dbReference type="NCBI Taxonomy" id="3082113"/>
    <lineage>
        <taxon>Eukaryota</taxon>
        <taxon>Metazoa</taxon>
        <taxon>Chordata</taxon>
        <taxon>Craniata</taxon>
        <taxon>Vertebrata</taxon>
        <taxon>Euteleostomi</taxon>
        <taxon>Mammalia</taxon>
        <taxon>Eutheria</taxon>
        <taxon>Laurasiatheria</taxon>
        <taxon>Artiodactyla</taxon>
        <taxon>Ruminantia</taxon>
        <taxon>Pecora</taxon>
        <taxon>Cervidae</taxon>
        <taxon>Odocoileinae</taxon>
        <taxon>Rangifer</taxon>
    </lineage>
</organism>
<name>A0AC59ZD78_RANTA</name>
<proteinExistence type="predicted"/>
<gene>
    <name evidence="1" type="ORF">MRATA1EN22A_LOCUS17085</name>
</gene>
<evidence type="ECO:0000313" key="1">
    <source>
        <dbReference type="EMBL" id="CAN0382629.1"/>
    </source>
</evidence>
<dbReference type="EMBL" id="OX596112">
    <property type="protein sequence ID" value="CAN0382629.1"/>
    <property type="molecule type" value="Genomic_DNA"/>
</dbReference>
<dbReference type="Proteomes" id="UP001162501">
    <property type="component" value="Chromosome 28"/>
</dbReference>
<reference evidence="1" key="1">
    <citation type="submission" date="2023-05" db="EMBL/GenBank/DDBJ databases">
        <authorList>
            <consortium name="ELIXIR-Norway"/>
        </authorList>
    </citation>
    <scope>NUCLEOTIDE SEQUENCE</scope>
</reference>
<evidence type="ECO:0000313" key="2">
    <source>
        <dbReference type="Proteomes" id="UP001162501"/>
    </source>
</evidence>
<sequence length="131" mass="14539">MGRVAQAGKCSQEKGHWDRQGSWLRANNLSFLHLETSKLLMFLHELLRRALQASRKAQSCLEIKESPTLGVRPHLLAMCSPSGRLGRSRLAPFQGSGPVLLVPIWRLSAQTPALALRALEHETAKALRVPE</sequence>
<protein>
    <submittedName>
        <fullName evidence="1">Uncharacterized protein</fullName>
    </submittedName>
</protein>